<evidence type="ECO:0000259" key="3">
    <source>
        <dbReference type="PROSITE" id="PS50977"/>
    </source>
</evidence>
<dbReference type="PANTHER" id="PTHR30328:SF54">
    <property type="entry name" value="HTH-TYPE TRANSCRIPTIONAL REPRESSOR SCO4008"/>
    <property type="match status" value="1"/>
</dbReference>
<dbReference type="InterPro" id="IPR001647">
    <property type="entry name" value="HTH_TetR"/>
</dbReference>
<dbReference type="Proteomes" id="UP000253862">
    <property type="component" value="Chromosome"/>
</dbReference>
<evidence type="ECO:0000313" key="5">
    <source>
        <dbReference type="Proteomes" id="UP000253862"/>
    </source>
</evidence>
<keyword evidence="1 2" id="KW-0238">DNA-binding</keyword>
<gene>
    <name evidence="4" type="ORF">CGC43_08645</name>
</gene>
<protein>
    <submittedName>
        <fullName evidence="4">TetR/AcrR family transcriptional regulator</fullName>
    </submittedName>
</protein>
<organism evidence="4 5">
    <name type="scientific">Francisella opportunistica</name>
    <dbReference type="NCBI Taxonomy" id="2016517"/>
    <lineage>
        <taxon>Bacteria</taxon>
        <taxon>Pseudomonadati</taxon>
        <taxon>Pseudomonadota</taxon>
        <taxon>Gammaproteobacteria</taxon>
        <taxon>Thiotrichales</taxon>
        <taxon>Francisellaceae</taxon>
        <taxon>Francisella</taxon>
    </lineage>
</organism>
<dbReference type="KEGG" id="foo:CGC45_08675"/>
<dbReference type="PROSITE" id="PS50977">
    <property type="entry name" value="HTH_TETR_2"/>
    <property type="match status" value="1"/>
</dbReference>
<dbReference type="EMBL" id="CP022375">
    <property type="protein sequence ID" value="AXH30632.1"/>
    <property type="molecule type" value="Genomic_DNA"/>
</dbReference>
<dbReference type="PANTHER" id="PTHR30328">
    <property type="entry name" value="TRANSCRIPTIONAL REPRESSOR"/>
    <property type="match status" value="1"/>
</dbReference>
<dbReference type="InterPro" id="IPR041467">
    <property type="entry name" value="Sco4008_C"/>
</dbReference>
<dbReference type="RefSeq" id="WP_071629894.1">
    <property type="nucleotide sequence ID" value="NZ_CP022375.1"/>
</dbReference>
<dbReference type="SUPFAM" id="SSF46689">
    <property type="entry name" value="Homeodomain-like"/>
    <property type="match status" value="1"/>
</dbReference>
<dbReference type="OrthoDB" id="9151800at2"/>
<keyword evidence="5" id="KW-1185">Reference proteome</keyword>
<dbReference type="PRINTS" id="PR00455">
    <property type="entry name" value="HTHTETR"/>
</dbReference>
<feature type="DNA-binding region" description="H-T-H motif" evidence="2">
    <location>
        <begin position="29"/>
        <end position="48"/>
    </location>
</feature>
<dbReference type="InterPro" id="IPR050109">
    <property type="entry name" value="HTH-type_TetR-like_transc_reg"/>
</dbReference>
<name>A0A345JTI6_9GAMM</name>
<sequence length="195" mass="22527">MKSQANNTLKKIIKAAKDLFVENGFNGTSIRDIAKKANVQSSLIYHYFSNKIDLWKTVKESLINSDTFASINCCIEQKTFKDFVNKLVEARFNSHANNPDMLKMLDWQRLEKNISLSGIKNQQNFASFDQLEEKIKYFQETGQLSTEFSAKYVLLFISSATLVPFIRSYEYDKDILKENDFVKTTSSLLIKAFQQ</sequence>
<evidence type="ECO:0000256" key="1">
    <source>
        <dbReference type="ARBA" id="ARBA00023125"/>
    </source>
</evidence>
<accession>A0A345JTI6</accession>
<reference evidence="4 5" key="1">
    <citation type="submission" date="2017-07" db="EMBL/GenBank/DDBJ databases">
        <title>Complete genome sequences and comparative analysis of the novel pathogen Francisella opportunistica.</title>
        <authorList>
            <person name="Dietrich E.A."/>
            <person name="Kingry L.C."/>
            <person name="Petersen J.M."/>
        </authorList>
    </citation>
    <scope>NUCLEOTIDE SEQUENCE [LARGE SCALE GENOMIC DNA]</scope>
    <source>
        <strain evidence="4 5">14-2155</strain>
    </source>
</reference>
<evidence type="ECO:0000313" key="4">
    <source>
        <dbReference type="EMBL" id="AXH30632.1"/>
    </source>
</evidence>
<proteinExistence type="predicted"/>
<dbReference type="Pfam" id="PF00440">
    <property type="entry name" value="TetR_N"/>
    <property type="match status" value="1"/>
</dbReference>
<dbReference type="SUPFAM" id="SSF48498">
    <property type="entry name" value="Tetracyclin repressor-like, C-terminal domain"/>
    <property type="match status" value="1"/>
</dbReference>
<evidence type="ECO:0000256" key="2">
    <source>
        <dbReference type="PROSITE-ProRule" id="PRU00335"/>
    </source>
</evidence>
<feature type="domain" description="HTH tetR-type" evidence="3">
    <location>
        <begin position="6"/>
        <end position="66"/>
    </location>
</feature>
<dbReference type="AlphaFoldDB" id="A0A345JTI6"/>
<dbReference type="Pfam" id="PF17926">
    <property type="entry name" value="TetR_C_21"/>
    <property type="match status" value="1"/>
</dbReference>
<dbReference type="InterPro" id="IPR009057">
    <property type="entry name" value="Homeodomain-like_sf"/>
</dbReference>
<dbReference type="InterPro" id="IPR036271">
    <property type="entry name" value="Tet_transcr_reg_TetR-rel_C_sf"/>
</dbReference>
<dbReference type="GO" id="GO:0003677">
    <property type="term" value="F:DNA binding"/>
    <property type="evidence" value="ECO:0007669"/>
    <property type="project" value="UniProtKB-UniRule"/>
</dbReference>
<dbReference type="Gene3D" id="1.10.357.10">
    <property type="entry name" value="Tetracycline Repressor, domain 2"/>
    <property type="match status" value="1"/>
</dbReference>